<name>A0A6J7ALU9_9ZZZZ</name>
<evidence type="ECO:0000256" key="1">
    <source>
        <dbReference type="ARBA" id="ARBA00004162"/>
    </source>
</evidence>
<evidence type="ECO:0000256" key="3">
    <source>
        <dbReference type="ARBA" id="ARBA00022679"/>
    </source>
</evidence>
<evidence type="ECO:0000256" key="8">
    <source>
        <dbReference type="ARBA" id="ARBA00023315"/>
    </source>
</evidence>
<organism evidence="10">
    <name type="scientific">freshwater metagenome</name>
    <dbReference type="NCBI Taxonomy" id="449393"/>
    <lineage>
        <taxon>unclassified sequences</taxon>
        <taxon>metagenomes</taxon>
        <taxon>ecological metagenomes</taxon>
    </lineage>
</organism>
<comment type="subcellular location">
    <subcellularLocation>
        <location evidence="1">Cell membrane</location>
        <topology evidence="1">Single-pass membrane protein</topology>
    </subcellularLocation>
</comment>
<feature type="transmembrane region" description="Helical" evidence="9">
    <location>
        <begin position="6"/>
        <end position="28"/>
    </location>
</feature>
<dbReference type="GO" id="GO:0005886">
    <property type="term" value="C:plasma membrane"/>
    <property type="evidence" value="ECO:0007669"/>
    <property type="project" value="UniProtKB-SubCell"/>
</dbReference>
<dbReference type="Pfam" id="PF18927">
    <property type="entry name" value="CrtO"/>
    <property type="match status" value="1"/>
</dbReference>
<evidence type="ECO:0000313" key="10">
    <source>
        <dbReference type="EMBL" id="CAB4833129.1"/>
    </source>
</evidence>
<keyword evidence="6 9" id="KW-1133">Transmembrane helix</keyword>
<evidence type="ECO:0000256" key="5">
    <source>
        <dbReference type="ARBA" id="ARBA00022729"/>
    </source>
</evidence>
<gene>
    <name evidence="10" type="ORF">UFOPK3204_01197</name>
</gene>
<keyword evidence="8" id="KW-0012">Acyltransferase</keyword>
<evidence type="ECO:0000256" key="6">
    <source>
        <dbReference type="ARBA" id="ARBA00022989"/>
    </source>
</evidence>
<dbReference type="InterPro" id="IPR044021">
    <property type="entry name" value="CrtO"/>
</dbReference>
<dbReference type="GO" id="GO:0016746">
    <property type="term" value="F:acyltransferase activity"/>
    <property type="evidence" value="ECO:0007669"/>
    <property type="project" value="UniProtKB-KW"/>
</dbReference>
<dbReference type="EMBL" id="CAFABK010000058">
    <property type="protein sequence ID" value="CAB4833129.1"/>
    <property type="molecule type" value="Genomic_DNA"/>
</dbReference>
<evidence type="ECO:0000256" key="9">
    <source>
        <dbReference type="SAM" id="Phobius"/>
    </source>
</evidence>
<evidence type="ECO:0000256" key="4">
    <source>
        <dbReference type="ARBA" id="ARBA00022692"/>
    </source>
</evidence>
<sequence length="156" mass="17795">MSVQDLLLHIAASVVVVIALAICIGASAPRWPKTWLQRDVGPLHFNRFDTRSRYRKIGITKLARTLPELGAVFGGQSKKALPGLTIEDLVAYLVEVRRAEWVHWLTLLVWLPLIFFDPWWLTLLFAFIVITGNTIYIAILRHNRLRLTGILESRQA</sequence>
<reference evidence="10" key="1">
    <citation type="submission" date="2020-05" db="EMBL/GenBank/DDBJ databases">
        <authorList>
            <person name="Chiriac C."/>
            <person name="Salcher M."/>
            <person name="Ghai R."/>
            <person name="Kavagutti S V."/>
        </authorList>
    </citation>
    <scope>NUCLEOTIDE SEQUENCE</scope>
</reference>
<accession>A0A6J7ALU9</accession>
<dbReference type="AlphaFoldDB" id="A0A6J7ALU9"/>
<keyword evidence="4 9" id="KW-0812">Transmembrane</keyword>
<keyword evidence="7 9" id="KW-0472">Membrane</keyword>
<evidence type="ECO:0000256" key="2">
    <source>
        <dbReference type="ARBA" id="ARBA00022475"/>
    </source>
</evidence>
<proteinExistence type="predicted"/>
<feature type="transmembrane region" description="Helical" evidence="9">
    <location>
        <begin position="122"/>
        <end position="140"/>
    </location>
</feature>
<keyword evidence="2" id="KW-1003">Cell membrane</keyword>
<keyword evidence="3" id="KW-0808">Transferase</keyword>
<keyword evidence="5" id="KW-0732">Signal</keyword>
<protein>
    <submittedName>
        <fullName evidence="10">Unannotated protein</fullName>
    </submittedName>
</protein>
<evidence type="ECO:0000256" key="7">
    <source>
        <dbReference type="ARBA" id="ARBA00023136"/>
    </source>
</evidence>